<dbReference type="GO" id="GO:0005178">
    <property type="term" value="F:integrin binding"/>
    <property type="evidence" value="ECO:0007669"/>
    <property type="project" value="TreeGrafter"/>
</dbReference>
<dbReference type="Gene3D" id="3.40.50.410">
    <property type="entry name" value="von Willebrand factor, type A domain"/>
    <property type="match status" value="1"/>
</dbReference>
<protein>
    <recommendedName>
        <fullName evidence="17">VWFA domain-containing protein</fullName>
    </recommendedName>
</protein>
<dbReference type="GO" id="GO:0009897">
    <property type="term" value="C:external side of plasma membrane"/>
    <property type="evidence" value="ECO:0007669"/>
    <property type="project" value="TreeGrafter"/>
</dbReference>
<keyword evidence="6" id="KW-0677">Repeat</keyword>
<dbReference type="SUPFAM" id="SSF69318">
    <property type="entry name" value="Integrin alpha N-terminal domain"/>
    <property type="match status" value="1"/>
</dbReference>
<keyword evidence="19" id="KW-1185">Reference proteome</keyword>
<dbReference type="InterPro" id="IPR036465">
    <property type="entry name" value="vWFA_dom_sf"/>
</dbReference>
<dbReference type="InterPro" id="IPR048285">
    <property type="entry name" value="Integrin_alpha_Ig-like_2"/>
</dbReference>
<dbReference type="PANTHER" id="PTHR23220">
    <property type="entry name" value="INTEGRIN ALPHA"/>
    <property type="match status" value="1"/>
</dbReference>
<dbReference type="Pfam" id="PF21520">
    <property type="entry name" value="ITGAX-like_Ig_3"/>
    <property type="match status" value="1"/>
</dbReference>
<dbReference type="InterPro" id="IPR013519">
    <property type="entry name" value="Int_alpha_beta-p"/>
</dbReference>
<evidence type="ECO:0000256" key="2">
    <source>
        <dbReference type="ARBA" id="ARBA00008054"/>
    </source>
</evidence>
<dbReference type="InterPro" id="IPR048633">
    <property type="entry name" value="ITGAX-like_Ig_3"/>
</dbReference>
<evidence type="ECO:0000256" key="10">
    <source>
        <dbReference type="ARBA" id="ARBA00023037"/>
    </source>
</evidence>
<feature type="repeat" description="FG-GAP" evidence="15">
    <location>
        <begin position="570"/>
        <end position="630"/>
    </location>
</feature>
<dbReference type="Gene3D" id="2.60.40.1460">
    <property type="entry name" value="Integrin domains. Chain A, domain 2"/>
    <property type="match status" value="1"/>
</dbReference>
<evidence type="ECO:0000256" key="14">
    <source>
        <dbReference type="ARBA" id="ARBA00023180"/>
    </source>
</evidence>
<evidence type="ECO:0000256" key="15">
    <source>
        <dbReference type="PROSITE-ProRule" id="PRU00803"/>
    </source>
</evidence>
<dbReference type="InterPro" id="IPR000413">
    <property type="entry name" value="Integrin_alpha"/>
</dbReference>
<dbReference type="Pfam" id="PF20805">
    <property type="entry name" value="Integrin_A_Ig_2"/>
    <property type="match status" value="1"/>
</dbReference>
<keyword evidence="13 16" id="KW-0675">Receptor</keyword>
<reference evidence="18" key="2">
    <citation type="submission" date="2025-08" db="UniProtKB">
        <authorList>
            <consortium name="Ensembl"/>
        </authorList>
    </citation>
    <scope>IDENTIFICATION</scope>
</reference>
<evidence type="ECO:0000256" key="7">
    <source>
        <dbReference type="ARBA" id="ARBA00022837"/>
    </source>
</evidence>
<keyword evidence="10 16" id="KW-0401">Integrin</keyword>
<dbReference type="InterPro" id="IPR028994">
    <property type="entry name" value="Integrin_alpha_N"/>
</dbReference>
<dbReference type="InterPro" id="IPR013649">
    <property type="entry name" value="Integrin_alpha_Ig-like_1"/>
</dbReference>
<reference evidence="18" key="3">
    <citation type="submission" date="2025-09" db="UniProtKB">
        <authorList>
            <consortium name="Ensembl"/>
        </authorList>
    </citation>
    <scope>IDENTIFICATION</scope>
</reference>
<dbReference type="GO" id="GO:0008305">
    <property type="term" value="C:integrin complex"/>
    <property type="evidence" value="ECO:0007669"/>
    <property type="project" value="InterPro"/>
</dbReference>
<dbReference type="PANTHER" id="PTHR23220:SF84">
    <property type="entry name" value="INTEGRIN ALPHA-L"/>
    <property type="match status" value="1"/>
</dbReference>
<keyword evidence="12" id="KW-1015">Disulfide bond</keyword>
<dbReference type="GO" id="GO:0007229">
    <property type="term" value="P:integrin-mediated signaling pathway"/>
    <property type="evidence" value="ECO:0007669"/>
    <property type="project" value="UniProtKB-KW"/>
</dbReference>
<evidence type="ECO:0000256" key="5">
    <source>
        <dbReference type="ARBA" id="ARBA00022729"/>
    </source>
</evidence>
<dbReference type="SUPFAM" id="SSF53300">
    <property type="entry name" value="vWA-like"/>
    <property type="match status" value="1"/>
</dbReference>
<evidence type="ECO:0000256" key="12">
    <source>
        <dbReference type="ARBA" id="ARBA00023157"/>
    </source>
</evidence>
<feature type="repeat" description="FG-GAP" evidence="15">
    <location>
        <begin position="445"/>
        <end position="507"/>
    </location>
</feature>
<reference evidence="19" key="1">
    <citation type="journal article" date="2017" name="PLoS ONE">
        <title>The Agassiz's desert tortoise genome provides a resource for the conservation of a threatened species.</title>
        <authorList>
            <person name="Tollis M."/>
            <person name="DeNardo D.F."/>
            <person name="Cornelius J.A."/>
            <person name="Dolby G.A."/>
            <person name="Edwards T."/>
            <person name="Henen B.T."/>
            <person name="Karl A.E."/>
            <person name="Murphy R.W."/>
            <person name="Kusumi K."/>
        </authorList>
    </citation>
    <scope>NUCLEOTIDE SEQUENCE [LARGE SCALE GENOMIC DNA]</scope>
</reference>
<evidence type="ECO:0000256" key="1">
    <source>
        <dbReference type="ARBA" id="ARBA00004479"/>
    </source>
</evidence>
<evidence type="ECO:0000256" key="4">
    <source>
        <dbReference type="ARBA" id="ARBA00022723"/>
    </source>
</evidence>
<sequence length="1136" mass="124880">MARTPSAFPLLLLLLLRLPLQGPAPTLGYNIDTIHPKVLAPEASRTFGYQVLQFRDGSIIVGAPGDQNSTGQLYQCAVKKGSCQAIPLPASAQMVHLGMSLASRDAEAQMIACGSGLSRTCDANQYLSGVCYLFKGHLEQPKELTPGFEDCLKGNVDLVFLFDGSRSMNSDQFNAIKEFMIEVMEKLGNSTIHFAAVQFSLAVKTEFDFNDYKRNRNPRELLKNVKHMESLTHTFKAINYVANQVFTPERGAREDVARVMIIITDGDPSDPGGNVNAAKEKNIVRYIIGIGNNFNWNRSQAFLTQMASEPTSQFVKVLDSFEKLKGLFSELQAKIYAIEGTSSRSSFHLELSSSGFSVDLSKERVVLGAVGADDWAGGLIELQSNQALETFIRSPIANEQIKDAYLGYAVKSMQHQNRTLYAAGAPRYQHVGMVIVFEIDPGSSNWTDTQHLMGKQIGSYFGSVLCSVDVDGDGDTDVLLVGAPLYYEERSGGRVHIYRWDQAGLTSAAVLQGALGNPLGRFGAAITALADLNGDGWADVAVGAPLESEEHGAVYIYNGHQRELNTHYSQRIEGTTISPGVKYFGQSIHGQIDLGGDGLPDLSVGALGEVIMLRSQPILTVVPKMSFSPEEIPVKQVECSGSVSSRQGVQSNLTICFSVSRATMRYQEPLSANLTYWLEIDANRMRSRGVFGNRQRNMSGTMAISEGEPCIAEMIQISNCIEDFVTAIKVSLHFALHEDNGSSRPPHLVLNPLHNSSMTEIPFEKNCGEDGVCSANLQIRFHQNTSQQLLVSPSTRLEVVLELINRGEDAYHTAVHLPQLPGLSFRKASVLESSVQARVSCNGLETPDTNSRNLSCNVSHPIYWGNSRVLIQLLFDILTNSSWGDYLELDVMASSDNDMNRTLVDNQDSHRIPVLYPINIITKGADGSTQYISFSSPNPEIKPVQHVYQVENLLPGSFQQPEVTAFVMVPQKFLAGLAWERQEVKTDPNVTCHPVAMNGKTKEADVNSVPSHTLKHCSPRYQQIYKCNLGRIDAPSTITIIGALSVTSKIETSSRSRFCTALWFTFNTRKYLSQYTDEFTQSQVTTEVELVHVMNYLPVYIGSGVGGLLLLILISVVLYKVRWAGTGWAIGPWATQ</sequence>
<dbReference type="Proteomes" id="UP000291020">
    <property type="component" value="Unassembled WGS sequence"/>
</dbReference>
<dbReference type="GO" id="GO:0046872">
    <property type="term" value="F:metal ion binding"/>
    <property type="evidence" value="ECO:0007669"/>
    <property type="project" value="UniProtKB-KW"/>
</dbReference>
<evidence type="ECO:0000259" key="17">
    <source>
        <dbReference type="PROSITE" id="PS50234"/>
    </source>
</evidence>
<dbReference type="InterPro" id="IPR032695">
    <property type="entry name" value="Integrin_dom_sf"/>
</dbReference>
<evidence type="ECO:0000313" key="18">
    <source>
        <dbReference type="Ensembl" id="ENSGAGP00000001129.1"/>
    </source>
</evidence>
<feature type="transmembrane region" description="Helical" evidence="16">
    <location>
        <begin position="1097"/>
        <end position="1119"/>
    </location>
</feature>
<dbReference type="PRINTS" id="PR00453">
    <property type="entry name" value="VWFADOMAIN"/>
</dbReference>
<dbReference type="Gene3D" id="2.60.40.1510">
    <property type="entry name" value="ntegrin, alpha v. Chain A, domain 3"/>
    <property type="match status" value="1"/>
</dbReference>
<keyword evidence="7" id="KW-0106">Calcium</keyword>
<dbReference type="PRINTS" id="PR01185">
    <property type="entry name" value="INTEGRINA"/>
</dbReference>
<proteinExistence type="inferred from homology"/>
<dbReference type="Gene3D" id="2.130.10.130">
    <property type="entry name" value="Integrin alpha, N-terminal"/>
    <property type="match status" value="1"/>
</dbReference>
<organism evidence="18 19">
    <name type="scientific">Gopherus agassizii</name>
    <name type="common">Agassiz's desert tortoise</name>
    <dbReference type="NCBI Taxonomy" id="38772"/>
    <lineage>
        <taxon>Eukaryota</taxon>
        <taxon>Metazoa</taxon>
        <taxon>Chordata</taxon>
        <taxon>Craniata</taxon>
        <taxon>Vertebrata</taxon>
        <taxon>Euteleostomi</taxon>
        <taxon>Archelosauria</taxon>
        <taxon>Testudinata</taxon>
        <taxon>Testudines</taxon>
        <taxon>Cryptodira</taxon>
        <taxon>Durocryptodira</taxon>
        <taxon>Testudinoidea</taxon>
        <taxon>Testudinidae</taxon>
        <taxon>Gopherus</taxon>
    </lineage>
</organism>
<name>A0A452GHN3_9SAUR</name>
<keyword evidence="9 16" id="KW-1133">Transmembrane helix</keyword>
<keyword evidence="14" id="KW-0325">Glycoprotein</keyword>
<evidence type="ECO:0000256" key="8">
    <source>
        <dbReference type="ARBA" id="ARBA00022889"/>
    </source>
</evidence>
<dbReference type="InterPro" id="IPR013517">
    <property type="entry name" value="FG-GAP"/>
</dbReference>
<keyword evidence="8 16" id="KW-0130">Cell adhesion</keyword>
<dbReference type="GO" id="GO:0007160">
    <property type="term" value="P:cell-matrix adhesion"/>
    <property type="evidence" value="ECO:0007669"/>
    <property type="project" value="TreeGrafter"/>
</dbReference>
<dbReference type="Gene3D" id="2.60.40.1530">
    <property type="entry name" value="ntegrin, alpha v. Chain A, domain 4"/>
    <property type="match status" value="1"/>
</dbReference>
<keyword evidence="3 16" id="KW-0812">Transmembrane</keyword>
<dbReference type="SMART" id="SM00191">
    <property type="entry name" value="Int_alpha"/>
    <property type="match status" value="5"/>
</dbReference>
<evidence type="ECO:0000256" key="11">
    <source>
        <dbReference type="ARBA" id="ARBA00023136"/>
    </source>
</evidence>
<keyword evidence="5 16" id="KW-0732">Signal</keyword>
<dbReference type="SUPFAM" id="SSF69179">
    <property type="entry name" value="Integrin domains"/>
    <property type="match status" value="2"/>
</dbReference>
<feature type="repeat" description="FG-GAP" evidence="15">
    <location>
        <begin position="508"/>
        <end position="566"/>
    </location>
</feature>
<dbReference type="Pfam" id="PF08441">
    <property type="entry name" value="Integrin_A_Ig_1"/>
    <property type="match status" value="1"/>
</dbReference>
<evidence type="ECO:0000256" key="6">
    <source>
        <dbReference type="ARBA" id="ARBA00022737"/>
    </source>
</evidence>
<comment type="similarity">
    <text evidence="2 16">Belongs to the integrin alpha chain family.</text>
</comment>
<keyword evidence="11 16" id="KW-0472">Membrane</keyword>
<evidence type="ECO:0000256" key="9">
    <source>
        <dbReference type="ARBA" id="ARBA00022989"/>
    </source>
</evidence>
<feature type="signal peptide" evidence="16">
    <location>
        <begin position="1"/>
        <end position="28"/>
    </location>
</feature>
<dbReference type="Gene3D" id="1.20.5.930">
    <property type="entry name" value="Bicelle-embedded integrin alpha(iib) transmembrane segment"/>
    <property type="match status" value="1"/>
</dbReference>
<dbReference type="SMART" id="SM00327">
    <property type="entry name" value="VWA"/>
    <property type="match status" value="1"/>
</dbReference>
<evidence type="ECO:0000256" key="3">
    <source>
        <dbReference type="ARBA" id="ARBA00022692"/>
    </source>
</evidence>
<dbReference type="Pfam" id="PF00092">
    <property type="entry name" value="VWA"/>
    <property type="match status" value="1"/>
</dbReference>
<dbReference type="Ensembl" id="ENSGAGT00000001264.1">
    <property type="protein sequence ID" value="ENSGAGP00000001129.1"/>
    <property type="gene ID" value="ENSGAGG00000000913.1"/>
</dbReference>
<dbReference type="PROSITE" id="PS51470">
    <property type="entry name" value="FG_GAP"/>
    <property type="match status" value="3"/>
</dbReference>
<dbReference type="GO" id="GO:0033627">
    <property type="term" value="P:cell adhesion mediated by integrin"/>
    <property type="evidence" value="ECO:0007669"/>
    <property type="project" value="TreeGrafter"/>
</dbReference>
<dbReference type="InterPro" id="IPR002035">
    <property type="entry name" value="VWF_A"/>
</dbReference>
<comment type="subcellular location">
    <subcellularLocation>
        <location evidence="1 16">Membrane</location>
        <topology evidence="1 16">Single-pass type I membrane protein</topology>
    </subcellularLocation>
</comment>
<feature type="chain" id="PRO_5018819912" description="VWFA domain-containing protein" evidence="16">
    <location>
        <begin position="29"/>
        <end position="1136"/>
    </location>
</feature>
<accession>A0A452GHN3</accession>
<evidence type="ECO:0000256" key="13">
    <source>
        <dbReference type="ARBA" id="ARBA00023170"/>
    </source>
</evidence>
<dbReference type="Pfam" id="PF01839">
    <property type="entry name" value="FG-GAP"/>
    <property type="match status" value="2"/>
</dbReference>
<evidence type="ECO:0000313" key="19">
    <source>
        <dbReference type="Proteomes" id="UP000291020"/>
    </source>
</evidence>
<dbReference type="PROSITE" id="PS50234">
    <property type="entry name" value="VWFA"/>
    <property type="match status" value="1"/>
</dbReference>
<dbReference type="AlphaFoldDB" id="A0A452GHN3"/>
<dbReference type="STRING" id="38772.ENSGAGP00000001129"/>
<dbReference type="GO" id="GO:0098609">
    <property type="term" value="P:cell-cell adhesion"/>
    <property type="evidence" value="ECO:0007669"/>
    <property type="project" value="TreeGrafter"/>
</dbReference>
<keyword evidence="4" id="KW-0479">Metal-binding</keyword>
<evidence type="ECO:0000256" key="16">
    <source>
        <dbReference type="RuleBase" id="RU003762"/>
    </source>
</evidence>
<feature type="domain" description="VWFA" evidence="17">
    <location>
        <begin position="157"/>
        <end position="331"/>
    </location>
</feature>